<dbReference type="EMBL" id="JBITDC010000003">
    <property type="protein sequence ID" value="MFI5674951.1"/>
    <property type="molecule type" value="Genomic_DNA"/>
</dbReference>
<gene>
    <name evidence="1" type="ORF">ACIA8P_09830</name>
</gene>
<dbReference type="SUPFAM" id="SSF54427">
    <property type="entry name" value="NTF2-like"/>
    <property type="match status" value="1"/>
</dbReference>
<dbReference type="Gene3D" id="3.10.450.50">
    <property type="match status" value="1"/>
</dbReference>
<keyword evidence="2" id="KW-1185">Reference proteome</keyword>
<proteinExistence type="predicted"/>
<organism evidence="1 2">
    <name type="scientific">Streptomyces cellulosae</name>
    <dbReference type="NCBI Taxonomy" id="1968"/>
    <lineage>
        <taxon>Bacteria</taxon>
        <taxon>Bacillati</taxon>
        <taxon>Actinomycetota</taxon>
        <taxon>Actinomycetes</taxon>
        <taxon>Kitasatosporales</taxon>
        <taxon>Streptomycetaceae</taxon>
        <taxon>Streptomyces</taxon>
    </lineage>
</organism>
<comment type="caution">
    <text evidence="1">The sequence shown here is derived from an EMBL/GenBank/DDBJ whole genome shotgun (WGS) entry which is preliminary data.</text>
</comment>
<dbReference type="Pfam" id="PF11533">
    <property type="entry name" value="AtzH-like"/>
    <property type="match status" value="1"/>
</dbReference>
<dbReference type="InterPro" id="IPR032710">
    <property type="entry name" value="NTF2-like_dom_sf"/>
</dbReference>
<dbReference type="InterPro" id="IPR024507">
    <property type="entry name" value="AtzH-like"/>
</dbReference>
<dbReference type="RefSeq" id="WP_398655826.1">
    <property type="nucleotide sequence ID" value="NZ_JBITDC010000003.1"/>
</dbReference>
<evidence type="ECO:0000313" key="2">
    <source>
        <dbReference type="Proteomes" id="UP001612415"/>
    </source>
</evidence>
<dbReference type="Proteomes" id="UP001612415">
    <property type="component" value="Unassembled WGS sequence"/>
</dbReference>
<accession>A0ABW7XXY0</accession>
<evidence type="ECO:0000313" key="1">
    <source>
        <dbReference type="EMBL" id="MFI5674951.1"/>
    </source>
</evidence>
<sequence>MTNGERMDVDLPQTVAEVTAAFAGYEEALVTDDQDGITGYFWNSPGTVRFGIADQQAGVDEIRDWRRRQPPLPPGRKLFDTRISTFGTDYAVVTTLFAYPGGTAVGRQTQAWTRFPAGWRIVSAHVSEVPEESSRPAV</sequence>
<protein>
    <submittedName>
        <fullName evidence="1">AtzH-like domain-containing protein</fullName>
    </submittedName>
</protein>
<name>A0ABW7XXY0_STRCE</name>
<reference evidence="1 2" key="1">
    <citation type="submission" date="2024-10" db="EMBL/GenBank/DDBJ databases">
        <title>The Natural Products Discovery Center: Release of the First 8490 Sequenced Strains for Exploring Actinobacteria Biosynthetic Diversity.</title>
        <authorList>
            <person name="Kalkreuter E."/>
            <person name="Kautsar S.A."/>
            <person name="Yang D."/>
            <person name="Bader C.D."/>
            <person name="Teijaro C.N."/>
            <person name="Fluegel L."/>
            <person name="Davis C.M."/>
            <person name="Simpson J.R."/>
            <person name="Lauterbach L."/>
            <person name="Steele A.D."/>
            <person name="Gui C."/>
            <person name="Meng S."/>
            <person name="Li G."/>
            <person name="Viehrig K."/>
            <person name="Ye F."/>
            <person name="Su P."/>
            <person name="Kiefer A.F."/>
            <person name="Nichols A."/>
            <person name="Cepeda A.J."/>
            <person name="Yan W."/>
            <person name="Fan B."/>
            <person name="Jiang Y."/>
            <person name="Adhikari A."/>
            <person name="Zheng C.-J."/>
            <person name="Schuster L."/>
            <person name="Cowan T.M."/>
            <person name="Smanski M.J."/>
            <person name="Chevrette M.G."/>
            <person name="De Carvalho L.P.S."/>
            <person name="Shen B."/>
        </authorList>
    </citation>
    <scope>NUCLEOTIDE SEQUENCE [LARGE SCALE GENOMIC DNA]</scope>
    <source>
        <strain evidence="1 2">NPDC051599</strain>
    </source>
</reference>